<comment type="caution">
    <text evidence="1">The sequence shown here is derived from an EMBL/GenBank/DDBJ whole genome shotgun (WGS) entry which is preliminary data.</text>
</comment>
<protein>
    <submittedName>
        <fullName evidence="1">Uncharacterized protein</fullName>
    </submittedName>
</protein>
<gene>
    <name evidence="1" type="ORF">WMY93_008361</name>
</gene>
<keyword evidence="2" id="KW-1185">Reference proteome</keyword>
<reference evidence="2" key="1">
    <citation type="submission" date="2024-04" db="EMBL/GenBank/DDBJ databases">
        <title>Salinicola lusitanus LLJ914,a marine bacterium isolated from the Okinawa Trough.</title>
        <authorList>
            <person name="Li J."/>
        </authorList>
    </citation>
    <scope>NUCLEOTIDE SEQUENCE [LARGE SCALE GENOMIC DNA]</scope>
</reference>
<evidence type="ECO:0000313" key="2">
    <source>
        <dbReference type="Proteomes" id="UP001460270"/>
    </source>
</evidence>
<sequence length="115" mass="13369">MGEYPEEHKKNVCDLLHTEVLSAGVGDYLEPGSGWSFLHVLYSGYARSFLIRTGSMLASCIMVRPARRSTEPRNMGRNHYFFWHLLKLCAEIFRHRDSTQLLDKSSRLREDFSED</sequence>
<proteinExistence type="predicted"/>
<organism evidence="1 2">
    <name type="scientific">Mugilogobius chulae</name>
    <name type="common">yellowstripe goby</name>
    <dbReference type="NCBI Taxonomy" id="88201"/>
    <lineage>
        <taxon>Eukaryota</taxon>
        <taxon>Metazoa</taxon>
        <taxon>Chordata</taxon>
        <taxon>Craniata</taxon>
        <taxon>Vertebrata</taxon>
        <taxon>Euteleostomi</taxon>
        <taxon>Actinopterygii</taxon>
        <taxon>Neopterygii</taxon>
        <taxon>Teleostei</taxon>
        <taxon>Neoteleostei</taxon>
        <taxon>Acanthomorphata</taxon>
        <taxon>Gobiaria</taxon>
        <taxon>Gobiiformes</taxon>
        <taxon>Gobioidei</taxon>
        <taxon>Gobiidae</taxon>
        <taxon>Gobionellinae</taxon>
        <taxon>Mugilogobius</taxon>
    </lineage>
</organism>
<evidence type="ECO:0000313" key="1">
    <source>
        <dbReference type="EMBL" id="KAK7926051.1"/>
    </source>
</evidence>
<name>A0AAW0PFR3_9GOBI</name>
<accession>A0AAW0PFR3</accession>
<dbReference type="AlphaFoldDB" id="A0AAW0PFR3"/>
<dbReference type="EMBL" id="JBBPFD010000005">
    <property type="protein sequence ID" value="KAK7926051.1"/>
    <property type="molecule type" value="Genomic_DNA"/>
</dbReference>
<dbReference type="Proteomes" id="UP001460270">
    <property type="component" value="Unassembled WGS sequence"/>
</dbReference>